<dbReference type="InterPro" id="IPR050425">
    <property type="entry name" value="NAD(P)_dehydrat-like"/>
</dbReference>
<comment type="similarity">
    <text evidence="2">Belongs to the NAD(P)-dependent epimerase/dehydratase family. Dihydroflavonol-4-reductase subfamily.</text>
</comment>
<dbReference type="Gene3D" id="3.40.50.720">
    <property type="entry name" value="NAD(P)-binding Rossmann-like Domain"/>
    <property type="match status" value="1"/>
</dbReference>
<evidence type="ECO:0000313" key="5">
    <source>
        <dbReference type="Proteomes" id="UP001597251"/>
    </source>
</evidence>
<dbReference type="SUPFAM" id="SSF51735">
    <property type="entry name" value="NAD(P)-binding Rossmann-fold domains"/>
    <property type="match status" value="1"/>
</dbReference>
<dbReference type="Proteomes" id="UP001597251">
    <property type="component" value="Unassembled WGS sequence"/>
</dbReference>
<keyword evidence="1" id="KW-0560">Oxidoreductase</keyword>
<dbReference type="RefSeq" id="WP_125677548.1">
    <property type="nucleotide sequence ID" value="NZ_JBHTOI010000038.1"/>
</dbReference>
<evidence type="ECO:0000313" key="4">
    <source>
        <dbReference type="EMBL" id="MFD1418272.1"/>
    </source>
</evidence>
<feature type="domain" description="NAD-dependent epimerase/dehydratase" evidence="3">
    <location>
        <begin position="5"/>
        <end position="244"/>
    </location>
</feature>
<dbReference type="Pfam" id="PF01370">
    <property type="entry name" value="Epimerase"/>
    <property type="match status" value="1"/>
</dbReference>
<dbReference type="InterPro" id="IPR036291">
    <property type="entry name" value="NAD(P)-bd_dom_sf"/>
</dbReference>
<evidence type="ECO:0000256" key="2">
    <source>
        <dbReference type="ARBA" id="ARBA00023445"/>
    </source>
</evidence>
<sequence>MTKTVLVTGGTGFLGMHILLKLMKNNYQVRTTVRSLKKKEHVINTLKQNGISNFDKLKFYEADLASDDGWDKAMTGVDYVLSVASPVFFDIPKNEIDAIRPAVTGITRIIKMAQKMNVKRVVMTGNFGAIGFSRKPSSIPTTETDWTKIDQSGISLYEKSKLIAEQSAWKIINSPENKLEFTTINPVAMLGPSLDSHVSGSFDIIKNVIDGSMKRVPNIYLNVVDVRDVAELHIRAMTEPKANKQRFIASDDGKISLPEIASLVAKNRPELAEKISLKILPDWVVKLGSHFNQTAKEGKLLLETNRNISNEKAKKVLNWSPISDNEEIILDSVNTLVNNKLI</sequence>
<dbReference type="EMBL" id="JBHTOI010000038">
    <property type="protein sequence ID" value="MFD1418272.1"/>
    <property type="molecule type" value="Genomic_DNA"/>
</dbReference>
<evidence type="ECO:0000256" key="1">
    <source>
        <dbReference type="ARBA" id="ARBA00023002"/>
    </source>
</evidence>
<evidence type="ECO:0000259" key="3">
    <source>
        <dbReference type="Pfam" id="PF01370"/>
    </source>
</evidence>
<name>A0ABW4BSU4_9LACO</name>
<dbReference type="PANTHER" id="PTHR10366">
    <property type="entry name" value="NAD DEPENDENT EPIMERASE/DEHYDRATASE"/>
    <property type="match status" value="1"/>
</dbReference>
<organism evidence="4 5">
    <name type="scientific">Companilactobacillus keshanensis</name>
    <dbReference type="NCBI Taxonomy" id="2486003"/>
    <lineage>
        <taxon>Bacteria</taxon>
        <taxon>Bacillati</taxon>
        <taxon>Bacillota</taxon>
        <taxon>Bacilli</taxon>
        <taxon>Lactobacillales</taxon>
        <taxon>Lactobacillaceae</taxon>
        <taxon>Companilactobacillus</taxon>
    </lineage>
</organism>
<accession>A0ABW4BSU4</accession>
<keyword evidence="5" id="KW-1185">Reference proteome</keyword>
<dbReference type="InterPro" id="IPR001509">
    <property type="entry name" value="Epimerase_deHydtase"/>
</dbReference>
<protein>
    <submittedName>
        <fullName evidence="4">NAD-dependent epimerase/dehydratase family protein</fullName>
    </submittedName>
</protein>
<comment type="caution">
    <text evidence="4">The sequence shown here is derived from an EMBL/GenBank/DDBJ whole genome shotgun (WGS) entry which is preliminary data.</text>
</comment>
<gene>
    <name evidence="4" type="ORF">ACFQ42_05935</name>
</gene>
<dbReference type="PANTHER" id="PTHR10366:SF564">
    <property type="entry name" value="STEROL-4-ALPHA-CARBOXYLATE 3-DEHYDROGENASE, DECARBOXYLATING"/>
    <property type="match status" value="1"/>
</dbReference>
<reference evidence="5" key="1">
    <citation type="journal article" date="2019" name="Int. J. Syst. Evol. Microbiol.">
        <title>The Global Catalogue of Microorganisms (GCM) 10K type strain sequencing project: providing services to taxonomists for standard genome sequencing and annotation.</title>
        <authorList>
            <consortium name="The Broad Institute Genomics Platform"/>
            <consortium name="The Broad Institute Genome Sequencing Center for Infectious Disease"/>
            <person name="Wu L."/>
            <person name="Ma J."/>
        </authorList>
    </citation>
    <scope>NUCLEOTIDE SEQUENCE [LARGE SCALE GENOMIC DNA]</scope>
    <source>
        <strain evidence="5">CCM 8936</strain>
    </source>
</reference>
<proteinExistence type="inferred from homology"/>